<keyword evidence="4" id="KW-1185">Reference proteome</keyword>
<dbReference type="AlphaFoldDB" id="A0A6L7GG06"/>
<evidence type="ECO:0000259" key="2">
    <source>
        <dbReference type="Pfam" id="PF15978"/>
    </source>
</evidence>
<gene>
    <name evidence="3" type="ORF">GRI44_02435</name>
</gene>
<evidence type="ECO:0000313" key="4">
    <source>
        <dbReference type="Proteomes" id="UP000473531"/>
    </source>
</evidence>
<name>A0A6L7GG06_9SPHN</name>
<protein>
    <submittedName>
        <fullName evidence="3">Uncharacterized protein</fullName>
    </submittedName>
</protein>
<comment type="caution">
    <text evidence="3">The sequence shown here is derived from an EMBL/GenBank/DDBJ whole genome shotgun (WGS) entry which is preliminary data.</text>
</comment>
<dbReference type="InterPro" id="IPR009492">
    <property type="entry name" value="TniQ"/>
</dbReference>
<sequence length="413" mass="46834">MDWFPEPYPDETFYSLLARLYRYLGSPNYAAFARALSGRRHYVSLCHLPCGLADLALRFGWSEDDLTRLIRDQTALPYFTAFASAEVRAKAAAQMLSRGASLQFSLGLSTSKVPLPDTLQFCPQCLKQMLVERGEQWWLRTHQLPGVAVWPDHGSVLRRTVFRVCASDRHRLVCPDEANCPDSAPLLTSARVSPQSTALLVGFARASRRLLQVPPKPRSERQIWQGYRRDLARRGLLKGTDHVRHQELVAITAQYWGDALDQIPGLSFRSDTGNSWLIDFVRNKRSLHAPARHLVFQLAVAAAPAVLRPFGEPPWVCENPLASHFGQRTVVHLKLIRDRGKVHAHFRCECGYSYSRTQQVDGTIGEPRFREFGPMVISFLKKAKHQNRSLRSTAKALRVDSKTVKRIQQDLDI</sequence>
<proteinExistence type="predicted"/>
<accession>A0A6L7GG06</accession>
<feature type="domain" description="Transposon Tn7 transposition protein TnsD C-terminal" evidence="2">
    <location>
        <begin position="204"/>
        <end position="411"/>
    </location>
</feature>
<feature type="domain" description="TniQ" evidence="1">
    <location>
        <begin position="4"/>
        <end position="156"/>
    </location>
</feature>
<dbReference type="RefSeq" id="WP_160599869.1">
    <property type="nucleotide sequence ID" value="NZ_WTYU01000001.1"/>
</dbReference>
<dbReference type="Pfam" id="PF15978">
    <property type="entry name" value="TnsD"/>
    <property type="match status" value="1"/>
</dbReference>
<organism evidence="3 4">
    <name type="scientific">Allopontixanthobacter confluentis</name>
    <dbReference type="NCBI Taxonomy" id="1849021"/>
    <lineage>
        <taxon>Bacteria</taxon>
        <taxon>Pseudomonadati</taxon>
        <taxon>Pseudomonadota</taxon>
        <taxon>Alphaproteobacteria</taxon>
        <taxon>Sphingomonadales</taxon>
        <taxon>Erythrobacteraceae</taxon>
        <taxon>Allopontixanthobacter</taxon>
    </lineage>
</organism>
<dbReference type="InterPro" id="IPR032750">
    <property type="entry name" value="TnsD_C"/>
</dbReference>
<dbReference type="Pfam" id="PF06527">
    <property type="entry name" value="TniQ"/>
    <property type="match status" value="1"/>
</dbReference>
<dbReference type="EMBL" id="WTYU01000001">
    <property type="protein sequence ID" value="MXP13611.1"/>
    <property type="molecule type" value="Genomic_DNA"/>
</dbReference>
<dbReference type="OrthoDB" id="470139at2"/>
<reference evidence="3 4" key="1">
    <citation type="submission" date="2019-12" db="EMBL/GenBank/DDBJ databases">
        <title>Genomic-based taxomic classification of the family Erythrobacteraceae.</title>
        <authorList>
            <person name="Xu L."/>
        </authorList>
    </citation>
    <scope>NUCLEOTIDE SEQUENCE [LARGE SCALE GENOMIC DNA]</scope>
    <source>
        <strain evidence="3 4">KCTC 52259</strain>
    </source>
</reference>
<evidence type="ECO:0000313" key="3">
    <source>
        <dbReference type="EMBL" id="MXP13611.1"/>
    </source>
</evidence>
<evidence type="ECO:0000259" key="1">
    <source>
        <dbReference type="Pfam" id="PF06527"/>
    </source>
</evidence>
<dbReference type="Proteomes" id="UP000473531">
    <property type="component" value="Unassembled WGS sequence"/>
</dbReference>